<dbReference type="EMBL" id="AWVF01000175">
    <property type="protein sequence ID" value="ERJ96238.1"/>
    <property type="molecule type" value="Genomic_DNA"/>
</dbReference>
<gene>
    <name evidence="2" type="ORF">RUMCAL_01373</name>
</gene>
<dbReference type="GO" id="GO:0004519">
    <property type="term" value="F:endonuclease activity"/>
    <property type="evidence" value="ECO:0007669"/>
    <property type="project" value="UniProtKB-KW"/>
</dbReference>
<comment type="caution">
    <text evidence="2">The sequence shown here is derived from an EMBL/GenBank/DDBJ whole genome shotgun (WGS) entry which is preliminary data.</text>
</comment>
<dbReference type="Proteomes" id="UP000016662">
    <property type="component" value="Unassembled WGS sequence"/>
</dbReference>
<organism evidence="2 3">
    <name type="scientific">Ruminococcus callidus ATCC 27760</name>
    <dbReference type="NCBI Taxonomy" id="411473"/>
    <lineage>
        <taxon>Bacteria</taxon>
        <taxon>Bacillati</taxon>
        <taxon>Bacillota</taxon>
        <taxon>Clostridia</taxon>
        <taxon>Eubacteriales</taxon>
        <taxon>Oscillospiraceae</taxon>
        <taxon>Ruminococcus</taxon>
    </lineage>
</organism>
<sequence>MIIIRNNHPILDNEAELIGSISCGTVKSVSLSLLTNKGIVAGTSGLNWGQRDKRNRNEAYIRIPIQIARQDFFPTDRHFTVLTDDGHQLILRAEQQNNKALTTPMNNSLLGEYFRNRLNLPNGHPVTKQDLERYGRTDVVFAKIDEELYYMDFSPKKALGDS</sequence>
<feature type="domain" description="Restriction endonuclease type II NgoFVII C-terminal B3-like DNA-binding" evidence="1">
    <location>
        <begin position="26"/>
        <end position="145"/>
    </location>
</feature>
<dbReference type="PATRIC" id="fig|411473.3.peg.1111"/>
<keyword evidence="3" id="KW-1185">Reference proteome</keyword>
<dbReference type="HOGENOM" id="CLU_1634155_0_0_9"/>
<accession>U2MA93</accession>
<protein>
    <submittedName>
        <fullName evidence="2">NgoFVII restriction endonuclease</fullName>
    </submittedName>
</protein>
<dbReference type="AlphaFoldDB" id="U2MA93"/>
<keyword evidence="2" id="KW-0255">Endonuclease</keyword>
<keyword evidence="2" id="KW-0378">Hydrolase</keyword>
<dbReference type="STRING" id="411473.RUMCAL_01373"/>
<proteinExistence type="predicted"/>
<reference evidence="2 3" key="1">
    <citation type="submission" date="2013-07" db="EMBL/GenBank/DDBJ databases">
        <authorList>
            <person name="Weinstock G."/>
            <person name="Sodergren E."/>
            <person name="Wylie T."/>
            <person name="Fulton L."/>
            <person name="Fulton R."/>
            <person name="Fronick C."/>
            <person name="O'Laughlin M."/>
            <person name="Godfrey J."/>
            <person name="Miner T."/>
            <person name="Herter B."/>
            <person name="Appelbaum E."/>
            <person name="Cordes M."/>
            <person name="Lek S."/>
            <person name="Wollam A."/>
            <person name="Pepin K.H."/>
            <person name="Palsikar V.B."/>
            <person name="Mitreva M."/>
            <person name="Wilson R.K."/>
        </authorList>
    </citation>
    <scope>NUCLEOTIDE SEQUENCE [LARGE SCALE GENOMIC DNA]</scope>
    <source>
        <strain evidence="2 3">ATCC 27760</strain>
    </source>
</reference>
<evidence type="ECO:0000313" key="2">
    <source>
        <dbReference type="EMBL" id="ERJ96238.1"/>
    </source>
</evidence>
<evidence type="ECO:0000313" key="3">
    <source>
        <dbReference type="Proteomes" id="UP000016662"/>
    </source>
</evidence>
<dbReference type="Pfam" id="PF20731">
    <property type="entry name" value="RE_NgoFVII_C"/>
    <property type="match status" value="1"/>
</dbReference>
<dbReference type="eggNOG" id="COG3886">
    <property type="taxonomic scope" value="Bacteria"/>
</dbReference>
<name>U2MA93_9FIRM</name>
<dbReference type="InterPro" id="IPR048923">
    <property type="entry name" value="RE_NgoFVII_C"/>
</dbReference>
<evidence type="ECO:0000259" key="1">
    <source>
        <dbReference type="Pfam" id="PF20731"/>
    </source>
</evidence>
<keyword evidence="2" id="KW-0540">Nuclease</keyword>